<organism evidence="2 3">
    <name type="scientific">Punica granatum</name>
    <name type="common">Pomegranate</name>
    <dbReference type="NCBI Taxonomy" id="22663"/>
    <lineage>
        <taxon>Eukaryota</taxon>
        <taxon>Viridiplantae</taxon>
        <taxon>Streptophyta</taxon>
        <taxon>Embryophyta</taxon>
        <taxon>Tracheophyta</taxon>
        <taxon>Spermatophyta</taxon>
        <taxon>Magnoliopsida</taxon>
        <taxon>eudicotyledons</taxon>
        <taxon>Gunneridae</taxon>
        <taxon>Pentapetalae</taxon>
        <taxon>rosids</taxon>
        <taxon>malvids</taxon>
        <taxon>Myrtales</taxon>
        <taxon>Lythraceae</taxon>
        <taxon>Punica</taxon>
    </lineage>
</organism>
<dbReference type="EMBL" id="MTKT01002011">
    <property type="protein sequence ID" value="OWM82589.1"/>
    <property type="molecule type" value="Genomic_DNA"/>
</dbReference>
<evidence type="ECO:0000256" key="1">
    <source>
        <dbReference type="SAM" id="SignalP"/>
    </source>
</evidence>
<dbReference type="Proteomes" id="UP000197138">
    <property type="component" value="Unassembled WGS sequence"/>
</dbReference>
<feature type="signal peptide" evidence="1">
    <location>
        <begin position="1"/>
        <end position="34"/>
    </location>
</feature>
<proteinExistence type="predicted"/>
<accession>A0A218XD24</accession>
<reference evidence="3" key="1">
    <citation type="journal article" date="2017" name="Plant J.">
        <title>The pomegranate (Punica granatum L.) genome and the genomics of punicalagin biosynthesis.</title>
        <authorList>
            <person name="Qin G."/>
            <person name="Xu C."/>
            <person name="Ming R."/>
            <person name="Tang H."/>
            <person name="Guyot R."/>
            <person name="Kramer E.M."/>
            <person name="Hu Y."/>
            <person name="Yi X."/>
            <person name="Qi Y."/>
            <person name="Xu X."/>
            <person name="Gao Z."/>
            <person name="Pan H."/>
            <person name="Jian J."/>
            <person name="Tian Y."/>
            <person name="Yue Z."/>
            <person name="Xu Y."/>
        </authorList>
    </citation>
    <scope>NUCLEOTIDE SEQUENCE [LARGE SCALE GENOMIC DNA]</scope>
    <source>
        <strain evidence="3">cv. Dabenzi</strain>
    </source>
</reference>
<feature type="chain" id="PRO_5012329683" evidence="1">
    <location>
        <begin position="35"/>
        <end position="73"/>
    </location>
</feature>
<sequence>MSIARVSTAYIHFLSKASLVFIALPLFQSSACSASFSITQFNHDASDIVYEHHAVPSNGAIKLNRVDYQFRVG</sequence>
<dbReference type="AlphaFoldDB" id="A0A218XD24"/>
<protein>
    <submittedName>
        <fullName evidence="2">Uncharacterized protein</fullName>
    </submittedName>
</protein>
<keyword evidence="1" id="KW-0732">Signal</keyword>
<gene>
    <name evidence="2" type="ORF">CDL15_Pgr002164</name>
</gene>
<comment type="caution">
    <text evidence="2">The sequence shown here is derived from an EMBL/GenBank/DDBJ whole genome shotgun (WGS) entry which is preliminary data.</text>
</comment>
<evidence type="ECO:0000313" key="3">
    <source>
        <dbReference type="Proteomes" id="UP000197138"/>
    </source>
</evidence>
<evidence type="ECO:0000313" key="2">
    <source>
        <dbReference type="EMBL" id="OWM82589.1"/>
    </source>
</evidence>
<name>A0A218XD24_PUNGR</name>